<dbReference type="AlphaFoldDB" id="A0A220U233"/>
<keyword evidence="3" id="KW-0560">Oxidoreductase</keyword>
<evidence type="ECO:0000256" key="2">
    <source>
        <dbReference type="ARBA" id="ARBA00012400"/>
    </source>
</evidence>
<sequence>MAMTPLMVDLAEKSVVIIGGGHVAERRVNTLLESGASITIISPEISEKIRSLWETGLLNWQQKDFETEDLAEAFLVIAATDNPDVNQAAAKATPPNSLLNAAADADQGDVHFPSYFKQGKLSIGISTNGASPMLSAKIKRQLQLTYNSDYGNYVDFLCEVRQLINHSTLVKTEQKSILREVLSEDFLNNSKQRQMIERLSERSTMK</sequence>
<keyword evidence="4" id="KW-0520">NAD</keyword>
<dbReference type="NCBIfam" id="TIGR01470">
    <property type="entry name" value="cysG_Nterm"/>
    <property type="match status" value="1"/>
</dbReference>
<dbReference type="Pfam" id="PF22440">
    <property type="entry name" value="SirC_C"/>
    <property type="match status" value="1"/>
</dbReference>
<dbReference type="Gene3D" id="1.10.8.610">
    <property type="entry name" value="SirC, precorrin-2 dehydrogenase, C-terminal helical domain-like"/>
    <property type="match status" value="1"/>
</dbReference>
<protein>
    <recommendedName>
        <fullName evidence="2">precorrin-2 dehydrogenase</fullName>
        <ecNumber evidence="2">1.3.1.76</ecNumber>
    </recommendedName>
</protein>
<dbReference type="InterPro" id="IPR042518">
    <property type="entry name" value="SirC_C"/>
</dbReference>
<keyword evidence="9" id="KW-1185">Reference proteome</keyword>
<dbReference type="InterPro" id="IPR028281">
    <property type="entry name" value="Sirohaem_synthase_central"/>
</dbReference>
<accession>A0A220U233</accession>
<evidence type="ECO:0000256" key="3">
    <source>
        <dbReference type="ARBA" id="ARBA00023002"/>
    </source>
</evidence>
<evidence type="ECO:0000256" key="5">
    <source>
        <dbReference type="ARBA" id="ARBA00023244"/>
    </source>
</evidence>
<dbReference type="PANTHER" id="PTHR35330:SF1">
    <property type="entry name" value="SIROHEME BIOSYNTHESIS PROTEIN MET8"/>
    <property type="match status" value="1"/>
</dbReference>
<dbReference type="InterPro" id="IPR036291">
    <property type="entry name" value="NAD(P)-bd_dom_sf"/>
</dbReference>
<dbReference type="GO" id="GO:0019354">
    <property type="term" value="P:siroheme biosynthetic process"/>
    <property type="evidence" value="ECO:0007669"/>
    <property type="project" value="UniProtKB-UniPathway"/>
</dbReference>
<evidence type="ECO:0000313" key="8">
    <source>
        <dbReference type="EMBL" id="ASK62179.1"/>
    </source>
</evidence>
<evidence type="ECO:0000256" key="1">
    <source>
        <dbReference type="ARBA" id="ARBA00005010"/>
    </source>
</evidence>
<dbReference type="GO" id="GO:0043115">
    <property type="term" value="F:precorrin-2 dehydrogenase activity"/>
    <property type="evidence" value="ECO:0007669"/>
    <property type="project" value="UniProtKB-EC"/>
</dbReference>
<dbReference type="Pfam" id="PF14824">
    <property type="entry name" value="Sirohm_synth_M"/>
    <property type="match status" value="1"/>
</dbReference>
<name>A0A220U233_9BACI</name>
<comment type="pathway">
    <text evidence="1">Porphyrin-containing compound metabolism; siroheme biosynthesis; sirohydrochlorin from precorrin-2: step 1/1.</text>
</comment>
<dbReference type="KEGG" id="vil:CFK37_08390"/>
<dbReference type="UniPathway" id="UPA00262">
    <property type="reaction ID" value="UER00222"/>
</dbReference>
<dbReference type="Gene3D" id="3.40.50.720">
    <property type="entry name" value="NAD(P)-binding Rossmann-like Domain"/>
    <property type="match status" value="1"/>
</dbReference>
<dbReference type="EMBL" id="CP022315">
    <property type="protein sequence ID" value="ASK62179.1"/>
    <property type="molecule type" value="Genomic_DNA"/>
</dbReference>
<evidence type="ECO:0000313" key="9">
    <source>
        <dbReference type="Proteomes" id="UP000198312"/>
    </source>
</evidence>
<dbReference type="Pfam" id="PF13241">
    <property type="entry name" value="NAD_binding_7"/>
    <property type="match status" value="1"/>
</dbReference>
<dbReference type="Proteomes" id="UP000198312">
    <property type="component" value="Chromosome"/>
</dbReference>
<dbReference type="InterPro" id="IPR028161">
    <property type="entry name" value="Met8-like"/>
</dbReference>
<dbReference type="NCBIfam" id="NF005222">
    <property type="entry name" value="PRK06718.1"/>
    <property type="match status" value="1"/>
</dbReference>
<dbReference type="SUPFAM" id="SSF75615">
    <property type="entry name" value="Siroheme synthase middle domains-like"/>
    <property type="match status" value="1"/>
</dbReference>
<organism evidence="8 9">
    <name type="scientific">Virgibacillus phasianinus</name>
    <dbReference type="NCBI Taxonomy" id="2017483"/>
    <lineage>
        <taxon>Bacteria</taxon>
        <taxon>Bacillati</taxon>
        <taxon>Bacillota</taxon>
        <taxon>Bacilli</taxon>
        <taxon>Bacillales</taxon>
        <taxon>Bacillaceae</taxon>
        <taxon>Virgibacillus</taxon>
    </lineage>
</organism>
<evidence type="ECO:0000256" key="6">
    <source>
        <dbReference type="ARBA" id="ARBA00047561"/>
    </source>
</evidence>
<dbReference type="InterPro" id="IPR006367">
    <property type="entry name" value="Sirohaem_synthase_N"/>
</dbReference>
<dbReference type="RefSeq" id="WP_089061439.1">
    <property type="nucleotide sequence ID" value="NZ_CP022315.1"/>
</dbReference>
<gene>
    <name evidence="8" type="ORF">CFK37_08390</name>
</gene>
<dbReference type="GO" id="GO:0004325">
    <property type="term" value="F:ferrochelatase activity"/>
    <property type="evidence" value="ECO:0007669"/>
    <property type="project" value="InterPro"/>
</dbReference>
<dbReference type="SUPFAM" id="SSF51735">
    <property type="entry name" value="NAD(P)-binding Rossmann-fold domains"/>
    <property type="match status" value="1"/>
</dbReference>
<dbReference type="EC" id="1.3.1.76" evidence="2"/>
<proteinExistence type="predicted"/>
<feature type="domain" description="Siroheme synthase central" evidence="7">
    <location>
        <begin position="118"/>
        <end position="142"/>
    </location>
</feature>
<reference evidence="8 9" key="1">
    <citation type="submission" date="2017-07" db="EMBL/GenBank/DDBJ databases">
        <title>Virgibacillus sp. LM2416.</title>
        <authorList>
            <person name="Tak E.J."/>
            <person name="Bae J.-W."/>
        </authorList>
    </citation>
    <scope>NUCLEOTIDE SEQUENCE [LARGE SCALE GENOMIC DNA]</scope>
    <source>
        <strain evidence="8 9">LM2416</strain>
    </source>
</reference>
<dbReference type="PANTHER" id="PTHR35330">
    <property type="entry name" value="SIROHEME BIOSYNTHESIS PROTEIN MET8"/>
    <property type="match status" value="1"/>
</dbReference>
<evidence type="ECO:0000256" key="4">
    <source>
        <dbReference type="ARBA" id="ARBA00023027"/>
    </source>
</evidence>
<dbReference type="OrthoDB" id="9773765at2"/>
<comment type="catalytic activity">
    <reaction evidence="6">
        <text>precorrin-2 + NAD(+) = sirohydrochlorin + NADH + 2 H(+)</text>
        <dbReference type="Rhea" id="RHEA:15613"/>
        <dbReference type="ChEBI" id="CHEBI:15378"/>
        <dbReference type="ChEBI" id="CHEBI:57540"/>
        <dbReference type="ChEBI" id="CHEBI:57945"/>
        <dbReference type="ChEBI" id="CHEBI:58351"/>
        <dbReference type="ChEBI" id="CHEBI:58827"/>
        <dbReference type="EC" id="1.3.1.76"/>
    </reaction>
</comment>
<keyword evidence="5" id="KW-0627">Porphyrin biosynthesis</keyword>
<evidence type="ECO:0000259" key="7">
    <source>
        <dbReference type="Pfam" id="PF14824"/>
    </source>
</evidence>